<dbReference type="GO" id="GO:0046872">
    <property type="term" value="F:metal ion binding"/>
    <property type="evidence" value="ECO:0007669"/>
    <property type="project" value="UniProtKB-KW"/>
</dbReference>
<organism evidence="12 13">
    <name type="scientific">Limosa lapponica baueri</name>
    <dbReference type="NCBI Taxonomy" id="1758121"/>
    <lineage>
        <taxon>Eukaryota</taxon>
        <taxon>Metazoa</taxon>
        <taxon>Chordata</taxon>
        <taxon>Craniata</taxon>
        <taxon>Vertebrata</taxon>
        <taxon>Euteleostomi</taxon>
        <taxon>Archelosauria</taxon>
        <taxon>Archosauria</taxon>
        <taxon>Dinosauria</taxon>
        <taxon>Saurischia</taxon>
        <taxon>Theropoda</taxon>
        <taxon>Coelurosauria</taxon>
        <taxon>Aves</taxon>
        <taxon>Neognathae</taxon>
        <taxon>Neoaves</taxon>
        <taxon>Charadriiformes</taxon>
        <taxon>Scolopacidae</taxon>
        <taxon>Limosa</taxon>
    </lineage>
</organism>
<evidence type="ECO:0000256" key="10">
    <source>
        <dbReference type="PIRSR" id="PIRSR605076-2"/>
    </source>
</evidence>
<evidence type="ECO:0000313" key="13">
    <source>
        <dbReference type="Proteomes" id="UP000233556"/>
    </source>
</evidence>
<evidence type="ECO:0000256" key="6">
    <source>
        <dbReference type="ARBA" id="ARBA00022968"/>
    </source>
</evidence>
<sequence length="367" mass="42386">MDSWTECTLSKFAVSTKLCGTVNTLGGRDAMQRDLDRLERVHNLFCDTNIMAITKLHGLAILVTAGITGAICMTNTNQSLCQLSCQTDLNETSPMLPRRRDVLVLTPWLAPIVWEGTFNRDILNAQYMQKNLVTGVVTFAVKKYVQFIGGFMSSANKYFLAGHQVNFYLFTDNPEQTSHLQMAPEKKLFVIPVQNHSRWQDISMSRMDIISRYIHSQFQYEVNYLYSIDIDVQLFEHIGVEIIDTLVGTISSWQYTAHRDRKSYETRPESQASIPKGEGDFYYTASFYGGSVVEVYKLTRACFKGVMKDRENGIEARWHDESHLNKYLLYHKPTRLLSPEYYWDEELSRPRIIQVKRMCSVRKDSNK</sequence>
<comment type="cofactor">
    <cofactor evidence="11">
        <name>Mn(2+)</name>
        <dbReference type="ChEBI" id="CHEBI:29035"/>
    </cofactor>
    <text evidence="11">Binds 1 Mn(2+) ion per subunit.</text>
</comment>
<evidence type="ECO:0000256" key="8">
    <source>
        <dbReference type="ARBA" id="ARBA00023136"/>
    </source>
</evidence>
<dbReference type="Gene3D" id="3.90.550.10">
    <property type="entry name" value="Spore Coat Polysaccharide Biosynthesis Protein SpsA, Chain A"/>
    <property type="match status" value="1"/>
</dbReference>
<feature type="binding site" evidence="11">
    <location>
        <position position="229"/>
    </location>
    <ligand>
        <name>Mn(2+)</name>
        <dbReference type="ChEBI" id="CHEBI:29035"/>
    </ligand>
</feature>
<comment type="subcellular location">
    <subcellularLocation>
        <location evidence="1">Membrane</location>
        <topology evidence="1">Single-pass type II membrane protein</topology>
    </subcellularLocation>
</comment>
<keyword evidence="13" id="KW-1185">Reference proteome</keyword>
<name>A0A2I0TK78_LIMLA</name>
<keyword evidence="11" id="KW-0479">Metal-binding</keyword>
<dbReference type="SUPFAM" id="SSF53448">
    <property type="entry name" value="Nucleotide-diphospho-sugar transferases"/>
    <property type="match status" value="1"/>
</dbReference>
<feature type="active site" description="Nucleophile" evidence="9">
    <location>
        <position position="321"/>
    </location>
</feature>
<protein>
    <submittedName>
        <fullName evidence="12">Histo-blood group abo system transferase 1</fullName>
    </submittedName>
</protein>
<proteinExistence type="inferred from homology"/>
<feature type="binding site" evidence="11">
    <location>
        <position position="231"/>
    </location>
    <ligand>
        <name>Mn(2+)</name>
        <dbReference type="ChEBI" id="CHEBI:29035"/>
    </ligand>
</feature>
<evidence type="ECO:0000256" key="9">
    <source>
        <dbReference type="PIRSR" id="PIRSR605076-1"/>
    </source>
</evidence>
<dbReference type="FunFam" id="3.90.550.10:FF:000022">
    <property type="entry name" value="Histo-blood group ABO system transferase"/>
    <property type="match status" value="1"/>
</dbReference>
<dbReference type="GO" id="GO:0005794">
    <property type="term" value="C:Golgi apparatus"/>
    <property type="evidence" value="ECO:0007669"/>
    <property type="project" value="TreeGrafter"/>
</dbReference>
<keyword evidence="3" id="KW-0328">Glycosyltransferase</keyword>
<dbReference type="Pfam" id="PF03414">
    <property type="entry name" value="Glyco_transf_6"/>
    <property type="match status" value="1"/>
</dbReference>
<dbReference type="OrthoDB" id="10013941at2759"/>
<evidence type="ECO:0000256" key="3">
    <source>
        <dbReference type="ARBA" id="ARBA00022676"/>
    </source>
</evidence>
<dbReference type="GO" id="GO:0016758">
    <property type="term" value="F:hexosyltransferase activity"/>
    <property type="evidence" value="ECO:0007669"/>
    <property type="project" value="InterPro"/>
</dbReference>
<feature type="binding site" evidence="10">
    <location>
        <begin position="229"/>
        <end position="231"/>
    </location>
    <ligand>
        <name>UDP-N-acetyl-alpha-D-galactosamine</name>
        <dbReference type="ChEBI" id="CHEBI:67138"/>
    </ligand>
</feature>
<evidence type="ECO:0000256" key="1">
    <source>
        <dbReference type="ARBA" id="ARBA00004606"/>
    </source>
</evidence>
<feature type="binding site" evidence="10">
    <location>
        <position position="321"/>
    </location>
    <ligand>
        <name>an alpha-L-fucosyl-(1-&gt;2)-beta-D-galactosyl derivative</name>
        <dbReference type="ChEBI" id="CHEBI:140327"/>
    </ligand>
</feature>
<dbReference type="InterPro" id="IPR005076">
    <property type="entry name" value="Glyco_trans_6"/>
</dbReference>
<keyword evidence="5" id="KW-0812">Transmembrane</keyword>
<evidence type="ECO:0000256" key="7">
    <source>
        <dbReference type="ARBA" id="ARBA00022989"/>
    </source>
</evidence>
<dbReference type="InterPro" id="IPR029044">
    <property type="entry name" value="Nucleotide-diphossugar_trans"/>
</dbReference>
<evidence type="ECO:0000256" key="5">
    <source>
        <dbReference type="ARBA" id="ARBA00022692"/>
    </source>
</evidence>
<feature type="binding site" evidence="10">
    <location>
        <position position="344"/>
    </location>
    <ligand>
        <name>an alpha-L-fucosyl-(1-&gt;2)-beta-D-galactosyl derivative</name>
        <dbReference type="ChEBI" id="CHEBI:140327"/>
    </ligand>
</feature>
<evidence type="ECO:0000256" key="2">
    <source>
        <dbReference type="ARBA" id="ARBA00010413"/>
    </source>
</evidence>
<keyword evidence="7" id="KW-1133">Transmembrane helix</keyword>
<evidence type="ECO:0000313" key="12">
    <source>
        <dbReference type="EMBL" id="PKU34153.1"/>
    </source>
</evidence>
<evidence type="ECO:0000256" key="11">
    <source>
        <dbReference type="PIRSR" id="PIRSR605076-3"/>
    </source>
</evidence>
<reference evidence="13" key="2">
    <citation type="submission" date="2017-12" db="EMBL/GenBank/DDBJ databases">
        <title>Genome sequence of the Bar-tailed Godwit (Limosa lapponica baueri).</title>
        <authorList>
            <person name="Lima N.C.B."/>
            <person name="Parody-Merino A.M."/>
            <person name="Battley P.F."/>
            <person name="Fidler A.E."/>
            <person name="Prosdocimi F."/>
        </authorList>
    </citation>
    <scope>NUCLEOTIDE SEQUENCE [LARGE SCALE GENOMIC DNA]</scope>
</reference>
<dbReference type="GO" id="GO:0016020">
    <property type="term" value="C:membrane"/>
    <property type="evidence" value="ECO:0007669"/>
    <property type="project" value="UniProtKB-SubCell"/>
</dbReference>
<comment type="similarity">
    <text evidence="2">Belongs to the glycosyltransferase 6 family.</text>
</comment>
<feature type="binding site" evidence="10">
    <location>
        <position position="144"/>
    </location>
    <ligand>
        <name>UDP-N-acetyl-alpha-D-galactosamine</name>
        <dbReference type="ChEBI" id="CHEBI:67138"/>
    </ligand>
</feature>
<dbReference type="PANTHER" id="PTHR10462">
    <property type="entry name" value="GLYCOSYLTRANSFERASE-RELATED"/>
    <property type="match status" value="1"/>
</dbReference>
<evidence type="ECO:0000256" key="4">
    <source>
        <dbReference type="ARBA" id="ARBA00022679"/>
    </source>
</evidence>
<dbReference type="PANTHER" id="PTHR10462:SF55">
    <property type="entry name" value="HISTO-BLOOD GROUP ABO SYSTEM TRANSFERASE 1"/>
    <property type="match status" value="1"/>
</dbReference>
<dbReference type="GO" id="GO:0031982">
    <property type="term" value="C:vesicle"/>
    <property type="evidence" value="ECO:0007669"/>
    <property type="project" value="TreeGrafter"/>
</dbReference>
<dbReference type="GO" id="GO:0005975">
    <property type="term" value="P:carbohydrate metabolic process"/>
    <property type="evidence" value="ECO:0007669"/>
    <property type="project" value="InterPro"/>
</dbReference>
<reference evidence="13" key="1">
    <citation type="submission" date="2017-11" db="EMBL/GenBank/DDBJ databases">
        <authorList>
            <person name="Lima N.C."/>
            <person name="Parody-Merino A.M."/>
            <person name="Battley P.F."/>
            <person name="Fidler A.E."/>
            <person name="Prosdocimi F."/>
        </authorList>
    </citation>
    <scope>NUCLEOTIDE SEQUENCE [LARGE SCALE GENOMIC DNA]</scope>
</reference>
<keyword evidence="8" id="KW-0472">Membrane</keyword>
<keyword evidence="11" id="KW-0464">Manganese</keyword>
<dbReference type="Proteomes" id="UP000233556">
    <property type="component" value="Unassembled WGS sequence"/>
</dbReference>
<gene>
    <name evidence="12" type="ORF">llap_15545</name>
</gene>
<keyword evidence="4 12" id="KW-0808">Transferase</keyword>
<accession>A0A2I0TK78</accession>
<dbReference type="EMBL" id="KZ509373">
    <property type="protein sequence ID" value="PKU34153.1"/>
    <property type="molecule type" value="Genomic_DNA"/>
</dbReference>
<keyword evidence="6" id="KW-0735">Signal-anchor</keyword>
<feature type="binding site" evidence="10">
    <location>
        <begin position="139"/>
        <end position="141"/>
    </location>
    <ligand>
        <name>UDP-N-acetyl-alpha-D-galactosamine</name>
        <dbReference type="ChEBI" id="CHEBI:67138"/>
    </ligand>
</feature>
<dbReference type="AlphaFoldDB" id="A0A2I0TK78"/>